<reference evidence="9 10" key="1">
    <citation type="submission" date="2015-01" db="EMBL/GenBank/DDBJ databases">
        <title>Paenibacillus swuensis/DY6/whole genome sequencing.</title>
        <authorList>
            <person name="Kim M.K."/>
            <person name="Srinivasan S."/>
            <person name="Lee J.-J."/>
        </authorList>
    </citation>
    <scope>NUCLEOTIDE SEQUENCE [LARGE SCALE GENOMIC DNA]</scope>
    <source>
        <strain evidence="9 10">DY6</strain>
    </source>
</reference>
<dbReference type="InterPro" id="IPR030390">
    <property type="entry name" value="MeTrfase_TrmA_AS"/>
</dbReference>
<dbReference type="InterPro" id="IPR030391">
    <property type="entry name" value="MeTrfase_TrmA_CS"/>
</dbReference>
<evidence type="ECO:0000256" key="4">
    <source>
        <dbReference type="ARBA" id="ARBA00022691"/>
    </source>
</evidence>
<dbReference type="InterPro" id="IPR012340">
    <property type="entry name" value="NA-bd_OB-fold"/>
</dbReference>
<dbReference type="Gene3D" id="3.40.50.150">
    <property type="entry name" value="Vaccinia Virus protein VP39"/>
    <property type="match status" value="2"/>
</dbReference>
<dbReference type="PROSITE" id="PS01231">
    <property type="entry name" value="TRMA_2"/>
    <property type="match status" value="1"/>
</dbReference>
<dbReference type="PROSITE" id="PS50926">
    <property type="entry name" value="TRAM"/>
    <property type="match status" value="1"/>
</dbReference>
<dbReference type="InterPro" id="IPR002792">
    <property type="entry name" value="TRAM_dom"/>
</dbReference>
<feature type="binding site" evidence="6">
    <location>
        <position position="391"/>
    </location>
    <ligand>
        <name>S-adenosyl-L-methionine</name>
        <dbReference type="ChEBI" id="CHEBI:59789"/>
    </ligand>
</feature>
<dbReference type="KEGG" id="pswu:SY83_02370"/>
<feature type="binding site" evidence="6">
    <location>
        <position position="341"/>
    </location>
    <ligand>
        <name>S-adenosyl-L-methionine</name>
        <dbReference type="ChEBI" id="CHEBI:59789"/>
    </ligand>
</feature>
<dbReference type="SUPFAM" id="SSF50249">
    <property type="entry name" value="Nucleic acid-binding proteins"/>
    <property type="match status" value="1"/>
</dbReference>
<dbReference type="GO" id="GO:0070041">
    <property type="term" value="F:rRNA (uridine-C5-)-methyltransferase activity"/>
    <property type="evidence" value="ECO:0007669"/>
    <property type="project" value="TreeGrafter"/>
</dbReference>
<feature type="active site" evidence="7">
    <location>
        <position position="466"/>
    </location>
</feature>
<dbReference type="GO" id="GO:0070475">
    <property type="term" value="P:rRNA base methylation"/>
    <property type="evidence" value="ECO:0007669"/>
    <property type="project" value="TreeGrafter"/>
</dbReference>
<dbReference type="Proteomes" id="UP000076927">
    <property type="component" value="Chromosome"/>
</dbReference>
<feature type="active site" description="Nucleophile" evidence="6">
    <location>
        <position position="466"/>
    </location>
</feature>
<dbReference type="GO" id="GO:0051539">
    <property type="term" value="F:4 iron, 4 sulfur cluster binding"/>
    <property type="evidence" value="ECO:0007669"/>
    <property type="project" value="UniProtKB-KW"/>
</dbReference>
<dbReference type="PANTHER" id="PTHR11061">
    <property type="entry name" value="RNA M5U METHYLTRANSFERASE"/>
    <property type="match status" value="1"/>
</dbReference>
<dbReference type="PROSITE" id="PS51687">
    <property type="entry name" value="SAM_MT_RNA_M5U"/>
    <property type="match status" value="1"/>
</dbReference>
<dbReference type="NCBIfam" id="TIGR00479">
    <property type="entry name" value="rumA"/>
    <property type="match status" value="1"/>
</dbReference>
<dbReference type="PROSITE" id="PS01230">
    <property type="entry name" value="TRMA_1"/>
    <property type="match status" value="1"/>
</dbReference>
<dbReference type="Gene3D" id="2.40.50.140">
    <property type="entry name" value="Nucleic acid-binding proteins"/>
    <property type="match status" value="1"/>
</dbReference>
<keyword evidence="1" id="KW-0004">4Fe-4S</keyword>
<dbReference type="SUPFAM" id="SSF53335">
    <property type="entry name" value="S-adenosyl-L-methionine-dependent methyltransferases"/>
    <property type="match status" value="1"/>
</dbReference>
<keyword evidence="4 6" id="KW-0949">S-adenosyl-L-methionine</keyword>
<evidence type="ECO:0000313" key="10">
    <source>
        <dbReference type="Proteomes" id="UP000076927"/>
    </source>
</evidence>
<name>A0A172TP27_9BACL</name>
<evidence type="ECO:0000256" key="5">
    <source>
        <dbReference type="ARBA" id="ARBA00023014"/>
    </source>
</evidence>
<organism evidence="9 10">
    <name type="scientific">Paenibacillus swuensis</name>
    <dbReference type="NCBI Taxonomy" id="1178515"/>
    <lineage>
        <taxon>Bacteria</taxon>
        <taxon>Bacillati</taxon>
        <taxon>Bacillota</taxon>
        <taxon>Bacilli</taxon>
        <taxon>Bacillales</taxon>
        <taxon>Paenibacillaceae</taxon>
        <taxon>Paenibacillus</taxon>
    </lineage>
</organism>
<dbReference type="Gene3D" id="2.40.50.1070">
    <property type="match status" value="1"/>
</dbReference>
<evidence type="ECO:0000259" key="8">
    <source>
        <dbReference type="PROSITE" id="PS50926"/>
    </source>
</evidence>
<accession>A0A172TP27</accession>
<sequence length="510" mass="55468">MDSRSVAPVEKNQEVTVEIFGLSHDGEGVGRAEGFTLFVQGALPGETVRAKVMKVKKQYGYAKLLEIQVPSAERTEAPCPIYKQCGGCQLQHMTYEAQLVHKRQQVVDSLERIGKLQVAGFVTKKDERAGDVVDAAAVDVNVQTESNEQGSGEANVRTENNDYGSGEAGIIVHPTLGMQDPWRYRNKAQVPFGMEEGGLVGGFYAQGSHRIVDMEACLIQHEQNDDVVRQVKEIGRSLGVRAYDETSGSGLLRHVVVKYGFATGEVMVVLVTNGDRIPRVDEWIEGIRAAVPGVQSICQNVNTARTNVIFGGVTRVLWGRDVIHDTIGDVKFAISARSFYQVNPVQTEVLYGKALQYAALSGRETVIDAYCGIGTITLFLAQHAKHVYGVEIVPEAIDDARGNSLLNGITNATFAVGKAEEVIPAWKQQGIAADVVVVDPPRKGCDAVLLDTLLAMRPERIVYVSCNPATLARDLRVLADGGYIVAEVTPVDMFPHTVHVECVALLVRQD</sequence>
<dbReference type="Pfam" id="PF05958">
    <property type="entry name" value="tRNA_U5-meth_tr"/>
    <property type="match status" value="1"/>
</dbReference>
<keyword evidence="2 6" id="KW-0489">Methyltransferase</keyword>
<dbReference type="InterPro" id="IPR029063">
    <property type="entry name" value="SAM-dependent_MTases_sf"/>
</dbReference>
<evidence type="ECO:0000256" key="7">
    <source>
        <dbReference type="PROSITE-ProRule" id="PRU10015"/>
    </source>
</evidence>
<proteinExistence type="inferred from homology"/>
<keyword evidence="10" id="KW-1185">Reference proteome</keyword>
<keyword evidence="1" id="KW-0479">Metal-binding</keyword>
<feature type="binding site" evidence="6">
    <location>
        <position position="370"/>
    </location>
    <ligand>
        <name>S-adenosyl-L-methionine</name>
        <dbReference type="ChEBI" id="CHEBI:59789"/>
    </ligand>
</feature>
<evidence type="ECO:0000256" key="3">
    <source>
        <dbReference type="ARBA" id="ARBA00022679"/>
    </source>
</evidence>
<dbReference type="EMBL" id="CP011388">
    <property type="protein sequence ID" value="ANE48664.1"/>
    <property type="molecule type" value="Genomic_DNA"/>
</dbReference>
<keyword evidence="5" id="KW-0411">Iron-sulfur</keyword>
<dbReference type="CDD" id="cd02440">
    <property type="entry name" value="AdoMet_MTases"/>
    <property type="match status" value="1"/>
</dbReference>
<evidence type="ECO:0000313" key="9">
    <source>
        <dbReference type="EMBL" id="ANE48664.1"/>
    </source>
</evidence>
<dbReference type="FunFam" id="2.40.50.140:FF:000097">
    <property type="entry name" value="23S rRNA (uracil(1939)-C(5))-methyltransferase RlmD"/>
    <property type="match status" value="1"/>
</dbReference>
<evidence type="ECO:0000256" key="6">
    <source>
        <dbReference type="PROSITE-ProRule" id="PRU01024"/>
    </source>
</evidence>
<dbReference type="PATRIC" id="fig|1178515.4.peg.458"/>
<dbReference type="FunFam" id="2.40.50.1070:FF:000003">
    <property type="entry name" value="23S rRNA (Uracil-5-)-methyltransferase RumA"/>
    <property type="match status" value="1"/>
</dbReference>
<keyword evidence="1" id="KW-0408">Iron</keyword>
<dbReference type="AlphaFoldDB" id="A0A172TP27"/>
<evidence type="ECO:0000256" key="2">
    <source>
        <dbReference type="ARBA" id="ARBA00022603"/>
    </source>
</evidence>
<feature type="domain" description="TRAM" evidence="8">
    <location>
        <begin position="8"/>
        <end position="66"/>
    </location>
</feature>
<dbReference type="FunFam" id="3.40.50.150:FF:000009">
    <property type="entry name" value="23S rRNA (Uracil(1939)-C(5))-methyltransferase RlmD"/>
    <property type="match status" value="1"/>
</dbReference>
<protein>
    <submittedName>
        <fullName evidence="9">RNA methyltransferase</fullName>
    </submittedName>
</protein>
<comment type="similarity">
    <text evidence="6">Belongs to the class I-like SAM-binding methyltransferase superfamily. RNA M5U methyltransferase family.</text>
</comment>
<gene>
    <name evidence="9" type="ORF">SY83_02370</name>
</gene>
<keyword evidence="3 6" id="KW-0808">Transferase</keyword>
<dbReference type="STRING" id="1178515.SY83_02370"/>
<dbReference type="Pfam" id="PF01938">
    <property type="entry name" value="TRAM"/>
    <property type="match status" value="1"/>
</dbReference>
<feature type="binding site" evidence="6">
    <location>
        <position position="439"/>
    </location>
    <ligand>
        <name>S-adenosyl-L-methionine</name>
        <dbReference type="ChEBI" id="CHEBI:59789"/>
    </ligand>
</feature>
<dbReference type="InterPro" id="IPR010280">
    <property type="entry name" value="U5_MeTrfase_fam"/>
</dbReference>
<dbReference type="PANTHER" id="PTHR11061:SF30">
    <property type="entry name" value="TRNA (URACIL(54)-C(5))-METHYLTRANSFERASE"/>
    <property type="match status" value="1"/>
</dbReference>
<evidence type="ECO:0000256" key="1">
    <source>
        <dbReference type="ARBA" id="ARBA00022485"/>
    </source>
</evidence>